<feature type="compositionally biased region" description="Low complexity" evidence="1">
    <location>
        <begin position="56"/>
        <end position="66"/>
    </location>
</feature>
<dbReference type="AlphaFoldDB" id="A0ABD1MFB2"/>
<evidence type="ECO:0000313" key="2">
    <source>
        <dbReference type="EMBL" id="KAL2334498.1"/>
    </source>
</evidence>
<protein>
    <submittedName>
        <fullName evidence="2">Uncharacterized protein</fullName>
    </submittedName>
</protein>
<accession>A0ABD1MFB2</accession>
<dbReference type="EMBL" id="JBGMDY010000005">
    <property type="protein sequence ID" value="KAL2334498.1"/>
    <property type="molecule type" value="Genomic_DNA"/>
</dbReference>
<name>A0ABD1MFB2_9FABA</name>
<evidence type="ECO:0000313" key="3">
    <source>
        <dbReference type="Proteomes" id="UP001603857"/>
    </source>
</evidence>
<comment type="caution">
    <text evidence="2">The sequence shown here is derived from an EMBL/GenBank/DDBJ whole genome shotgun (WGS) entry which is preliminary data.</text>
</comment>
<dbReference type="Proteomes" id="UP001603857">
    <property type="component" value="Unassembled WGS sequence"/>
</dbReference>
<gene>
    <name evidence="2" type="ORF">Fmac_015711</name>
</gene>
<sequence>MLEDYTLSRQEKEQERRRQRDLKKLQGQMIVEKEVLYGSKPSPSKAQTAKKTPRMSSGSAASKKASLGCQSPKPELKATRSFSTRKTDKSRFLDDDGSCFSTARKGLDIGGVSVKKYSIGAGSVLDMESPSTGQPLSPISLTVSSKANLVNTVEELNTQTEKLQKTLLLPICNLPLPQRQPQWWMERIDLQRQCPILSALHL</sequence>
<evidence type="ECO:0000256" key="1">
    <source>
        <dbReference type="SAM" id="MobiDB-lite"/>
    </source>
</evidence>
<keyword evidence="3" id="KW-1185">Reference proteome</keyword>
<feature type="region of interest" description="Disordered" evidence="1">
    <location>
        <begin position="1"/>
        <end position="91"/>
    </location>
</feature>
<feature type="compositionally biased region" description="Basic and acidic residues" evidence="1">
    <location>
        <begin position="9"/>
        <end position="24"/>
    </location>
</feature>
<feature type="compositionally biased region" description="Polar residues" evidence="1">
    <location>
        <begin position="41"/>
        <end position="50"/>
    </location>
</feature>
<reference evidence="2 3" key="1">
    <citation type="submission" date="2024-08" db="EMBL/GenBank/DDBJ databases">
        <title>Insights into the chromosomal genome structure of Flemingia macrophylla.</title>
        <authorList>
            <person name="Ding Y."/>
            <person name="Zhao Y."/>
            <person name="Bi W."/>
            <person name="Wu M."/>
            <person name="Zhao G."/>
            <person name="Gong Y."/>
            <person name="Li W."/>
            <person name="Zhang P."/>
        </authorList>
    </citation>
    <scope>NUCLEOTIDE SEQUENCE [LARGE SCALE GENOMIC DNA]</scope>
    <source>
        <strain evidence="2">DYQJB</strain>
        <tissue evidence="2">Leaf</tissue>
    </source>
</reference>
<organism evidence="2 3">
    <name type="scientific">Flemingia macrophylla</name>
    <dbReference type="NCBI Taxonomy" id="520843"/>
    <lineage>
        <taxon>Eukaryota</taxon>
        <taxon>Viridiplantae</taxon>
        <taxon>Streptophyta</taxon>
        <taxon>Embryophyta</taxon>
        <taxon>Tracheophyta</taxon>
        <taxon>Spermatophyta</taxon>
        <taxon>Magnoliopsida</taxon>
        <taxon>eudicotyledons</taxon>
        <taxon>Gunneridae</taxon>
        <taxon>Pentapetalae</taxon>
        <taxon>rosids</taxon>
        <taxon>fabids</taxon>
        <taxon>Fabales</taxon>
        <taxon>Fabaceae</taxon>
        <taxon>Papilionoideae</taxon>
        <taxon>50 kb inversion clade</taxon>
        <taxon>NPAAA clade</taxon>
        <taxon>indigoferoid/millettioid clade</taxon>
        <taxon>Phaseoleae</taxon>
        <taxon>Flemingia</taxon>
    </lineage>
</organism>
<proteinExistence type="predicted"/>